<sequence>MTAECAPLRFRVLGEVEAWDGRGRVELGGPKQRALLVSLLVRAGRTVSLEQLVDDLWPDEPPPRAAATVQVFVSNLRRALEPGRTRGTPARVLVTAGRGYRLAVDPLTVDAHAFADLAGRGRRALAADDHREASDLLDRAAELWAGPALAGVPASPFVQAEAARLEELRLTAAEDRAEAELGLGRHLALVPDLERHVQRHPLRERSRGHLMLALYRCGRQADALGAYRAGRAVLGEELGLEPSPRLRALEAAVLRQDPRLDGSAAPRPAPRPDAPGRVLVVDDSGLNRRLLATAVAAQGHEVHTAENGTQALDLLRADEFDVVLLDLMMPVLDGYSTLAAIKADPGLEHLPVIIVSAVGDTASVVRCIELGATDHLPKPFGAEMLRARLRTSLALKRSRAAERAEIAQLRRQVDHARAAVR</sequence>
<keyword evidence="3 6" id="KW-0238">DNA-binding</keyword>
<evidence type="ECO:0000256" key="2">
    <source>
        <dbReference type="ARBA" id="ARBA00023015"/>
    </source>
</evidence>
<gene>
    <name evidence="10" type="ORF">GCM10009836_11730</name>
</gene>
<evidence type="ECO:0000256" key="1">
    <source>
        <dbReference type="ARBA" id="ARBA00005820"/>
    </source>
</evidence>
<evidence type="ECO:0000256" key="3">
    <source>
        <dbReference type="ARBA" id="ARBA00023125"/>
    </source>
</evidence>
<dbReference type="InterPro" id="IPR016032">
    <property type="entry name" value="Sig_transdc_resp-reg_C-effctor"/>
</dbReference>
<evidence type="ECO:0008006" key="12">
    <source>
        <dbReference type="Google" id="ProtNLM"/>
    </source>
</evidence>
<dbReference type="SUPFAM" id="SSF48452">
    <property type="entry name" value="TPR-like"/>
    <property type="match status" value="1"/>
</dbReference>
<dbReference type="Pfam" id="PF00072">
    <property type="entry name" value="Response_reg"/>
    <property type="match status" value="1"/>
</dbReference>
<dbReference type="EMBL" id="BAAAQK010000003">
    <property type="protein sequence ID" value="GAA1835041.1"/>
    <property type="molecule type" value="Genomic_DNA"/>
</dbReference>
<keyword evidence="4" id="KW-0804">Transcription</keyword>
<dbReference type="PROSITE" id="PS51755">
    <property type="entry name" value="OMPR_PHOB"/>
    <property type="match status" value="1"/>
</dbReference>
<evidence type="ECO:0000313" key="10">
    <source>
        <dbReference type="EMBL" id="GAA1835041.1"/>
    </source>
</evidence>
<accession>A0ABN2MRC5</accession>
<dbReference type="InterPro" id="IPR011990">
    <property type="entry name" value="TPR-like_helical_dom_sf"/>
</dbReference>
<keyword evidence="2" id="KW-0805">Transcription regulation</keyword>
<reference evidence="10 11" key="1">
    <citation type="journal article" date="2019" name="Int. J. Syst. Evol. Microbiol.">
        <title>The Global Catalogue of Microorganisms (GCM) 10K type strain sequencing project: providing services to taxonomists for standard genome sequencing and annotation.</title>
        <authorList>
            <consortium name="The Broad Institute Genomics Platform"/>
            <consortium name="The Broad Institute Genome Sequencing Center for Infectious Disease"/>
            <person name="Wu L."/>
            <person name="Ma J."/>
        </authorList>
    </citation>
    <scope>NUCLEOTIDE SEQUENCE [LARGE SCALE GENOMIC DNA]</scope>
    <source>
        <strain evidence="10 11">JCM 16009</strain>
    </source>
</reference>
<dbReference type="SMART" id="SM00448">
    <property type="entry name" value="REC"/>
    <property type="match status" value="1"/>
</dbReference>
<name>A0ABN2MRC5_9PSEU</name>
<evidence type="ECO:0000256" key="7">
    <source>
        <dbReference type="SAM" id="MobiDB-lite"/>
    </source>
</evidence>
<keyword evidence="5" id="KW-0597">Phosphoprotein</keyword>
<evidence type="ECO:0000256" key="4">
    <source>
        <dbReference type="ARBA" id="ARBA00023163"/>
    </source>
</evidence>
<keyword evidence="11" id="KW-1185">Reference proteome</keyword>
<dbReference type="Pfam" id="PF00486">
    <property type="entry name" value="Trans_reg_C"/>
    <property type="match status" value="1"/>
</dbReference>
<feature type="domain" description="OmpR/PhoB-type" evidence="9">
    <location>
        <begin position="1"/>
        <end position="104"/>
    </location>
</feature>
<dbReference type="InterPro" id="IPR011006">
    <property type="entry name" value="CheY-like_superfamily"/>
</dbReference>
<feature type="DNA-binding region" description="OmpR/PhoB-type" evidence="6">
    <location>
        <begin position="1"/>
        <end position="104"/>
    </location>
</feature>
<dbReference type="SMART" id="SM00862">
    <property type="entry name" value="Trans_reg_C"/>
    <property type="match status" value="1"/>
</dbReference>
<evidence type="ECO:0000259" key="8">
    <source>
        <dbReference type="PROSITE" id="PS50110"/>
    </source>
</evidence>
<dbReference type="Gene3D" id="1.25.40.10">
    <property type="entry name" value="Tetratricopeptide repeat domain"/>
    <property type="match status" value="1"/>
</dbReference>
<dbReference type="InterPro" id="IPR005158">
    <property type="entry name" value="BTAD"/>
</dbReference>
<dbReference type="Gene3D" id="1.10.10.10">
    <property type="entry name" value="Winged helix-like DNA-binding domain superfamily/Winged helix DNA-binding domain"/>
    <property type="match status" value="1"/>
</dbReference>
<dbReference type="InterPro" id="IPR001789">
    <property type="entry name" value="Sig_transdc_resp-reg_receiver"/>
</dbReference>
<dbReference type="InterPro" id="IPR036388">
    <property type="entry name" value="WH-like_DNA-bd_sf"/>
</dbReference>
<dbReference type="InterPro" id="IPR001867">
    <property type="entry name" value="OmpR/PhoB-type_DNA-bd"/>
</dbReference>
<dbReference type="Gene3D" id="3.40.50.2300">
    <property type="match status" value="1"/>
</dbReference>
<dbReference type="PANTHER" id="PTHR35807:SF1">
    <property type="entry name" value="TRANSCRIPTIONAL REGULATOR REDD"/>
    <property type="match status" value="1"/>
</dbReference>
<dbReference type="CDD" id="cd15831">
    <property type="entry name" value="BTAD"/>
    <property type="match status" value="1"/>
</dbReference>
<comment type="similarity">
    <text evidence="1">Belongs to the AfsR/DnrI/RedD regulatory family.</text>
</comment>
<feature type="domain" description="Response regulatory" evidence="8">
    <location>
        <begin position="277"/>
        <end position="393"/>
    </location>
</feature>
<dbReference type="SUPFAM" id="SSF46894">
    <property type="entry name" value="C-terminal effector domain of the bipartite response regulators"/>
    <property type="match status" value="1"/>
</dbReference>
<feature type="modified residue" description="4-aspartylphosphate" evidence="5">
    <location>
        <position position="326"/>
    </location>
</feature>
<dbReference type="InterPro" id="IPR051677">
    <property type="entry name" value="AfsR-DnrI-RedD_regulator"/>
</dbReference>
<dbReference type="Pfam" id="PF03704">
    <property type="entry name" value="BTAD"/>
    <property type="match status" value="1"/>
</dbReference>
<evidence type="ECO:0000256" key="5">
    <source>
        <dbReference type="PROSITE-ProRule" id="PRU00169"/>
    </source>
</evidence>
<dbReference type="SMART" id="SM01043">
    <property type="entry name" value="BTAD"/>
    <property type="match status" value="1"/>
</dbReference>
<dbReference type="PANTHER" id="PTHR35807">
    <property type="entry name" value="TRANSCRIPTIONAL REGULATOR REDD-RELATED"/>
    <property type="match status" value="1"/>
</dbReference>
<proteinExistence type="inferred from homology"/>
<evidence type="ECO:0000259" key="9">
    <source>
        <dbReference type="PROSITE" id="PS51755"/>
    </source>
</evidence>
<dbReference type="SUPFAM" id="SSF52172">
    <property type="entry name" value="CheY-like"/>
    <property type="match status" value="1"/>
</dbReference>
<organism evidence="10 11">
    <name type="scientific">Pseudonocardia ailaonensis</name>
    <dbReference type="NCBI Taxonomy" id="367279"/>
    <lineage>
        <taxon>Bacteria</taxon>
        <taxon>Bacillati</taxon>
        <taxon>Actinomycetota</taxon>
        <taxon>Actinomycetes</taxon>
        <taxon>Pseudonocardiales</taxon>
        <taxon>Pseudonocardiaceae</taxon>
        <taxon>Pseudonocardia</taxon>
    </lineage>
</organism>
<comment type="caution">
    <text evidence="10">The sequence shown here is derived from an EMBL/GenBank/DDBJ whole genome shotgun (WGS) entry which is preliminary data.</text>
</comment>
<evidence type="ECO:0000313" key="11">
    <source>
        <dbReference type="Proteomes" id="UP001500449"/>
    </source>
</evidence>
<feature type="region of interest" description="Disordered" evidence="7">
    <location>
        <begin position="257"/>
        <end position="276"/>
    </location>
</feature>
<dbReference type="Proteomes" id="UP001500449">
    <property type="component" value="Unassembled WGS sequence"/>
</dbReference>
<dbReference type="RefSeq" id="WP_344413130.1">
    <property type="nucleotide sequence ID" value="NZ_BAAAQK010000003.1"/>
</dbReference>
<protein>
    <recommendedName>
        <fullName evidence="12">Transcriptional regulator</fullName>
    </recommendedName>
</protein>
<dbReference type="PROSITE" id="PS50110">
    <property type="entry name" value="RESPONSE_REGULATORY"/>
    <property type="match status" value="1"/>
</dbReference>
<evidence type="ECO:0000256" key="6">
    <source>
        <dbReference type="PROSITE-ProRule" id="PRU01091"/>
    </source>
</evidence>